<dbReference type="PANTHER" id="PTHR36356">
    <property type="entry name" value="EXPRESSED PROTEIN"/>
    <property type="match status" value="1"/>
</dbReference>
<proteinExistence type="predicted"/>
<evidence type="ECO:0000256" key="1">
    <source>
        <dbReference type="SAM" id="Phobius"/>
    </source>
</evidence>
<dbReference type="Proteomes" id="UP000636800">
    <property type="component" value="Unassembled WGS sequence"/>
</dbReference>
<protein>
    <submittedName>
        <fullName evidence="2">Uncharacterized protein</fullName>
    </submittedName>
</protein>
<dbReference type="AlphaFoldDB" id="A0A835PH12"/>
<comment type="caution">
    <text evidence="2">The sequence shown here is derived from an EMBL/GenBank/DDBJ whole genome shotgun (WGS) entry which is preliminary data.</text>
</comment>
<feature type="transmembrane region" description="Helical" evidence="1">
    <location>
        <begin position="168"/>
        <end position="188"/>
    </location>
</feature>
<keyword evidence="3" id="KW-1185">Reference proteome</keyword>
<evidence type="ECO:0000313" key="2">
    <source>
        <dbReference type="EMBL" id="KAG0453004.1"/>
    </source>
</evidence>
<sequence>METTVPWHGPVFLPTKSFSPHQRFYKSPMQQPSPAMIRAFRRTDMDGFMRRLASGEALRDAWRSANEGIEVLAFEARRTAERIDRRYAVSRRIGSAAHAASVRAREIDLELGIGRRWRSFVMDFSRNLPRYRKELKWFLETPIGRGSMVAFFFWFVFLAGYLFSSLELLGCCLLLLLFYWNFFIDFAIQGACPACKRQFVGYRNQIIRCPGCRNIVWQPGDGDHKNSGKTASNGDIIDIEIEER</sequence>
<gene>
    <name evidence="2" type="ORF">HPP92_025668</name>
</gene>
<keyword evidence="1" id="KW-0812">Transmembrane</keyword>
<dbReference type="EMBL" id="JADCNL010000014">
    <property type="protein sequence ID" value="KAG0453004.1"/>
    <property type="molecule type" value="Genomic_DNA"/>
</dbReference>
<reference evidence="2 3" key="1">
    <citation type="journal article" date="2020" name="Nat. Food">
        <title>A phased Vanilla planifolia genome enables genetic improvement of flavour and production.</title>
        <authorList>
            <person name="Hasing T."/>
            <person name="Tang H."/>
            <person name="Brym M."/>
            <person name="Khazi F."/>
            <person name="Huang T."/>
            <person name="Chambers A.H."/>
        </authorList>
    </citation>
    <scope>NUCLEOTIDE SEQUENCE [LARGE SCALE GENOMIC DNA]</scope>
    <source>
        <tissue evidence="2">Leaf</tissue>
    </source>
</reference>
<evidence type="ECO:0000313" key="3">
    <source>
        <dbReference type="Proteomes" id="UP000636800"/>
    </source>
</evidence>
<keyword evidence="1" id="KW-1133">Transmembrane helix</keyword>
<accession>A0A835PH12</accession>
<name>A0A835PH12_VANPL</name>
<keyword evidence="1" id="KW-0472">Membrane</keyword>
<dbReference type="PANTHER" id="PTHR36356:SF1">
    <property type="entry name" value="EXPRESSED PROTEIN"/>
    <property type="match status" value="1"/>
</dbReference>
<dbReference type="GO" id="GO:0009507">
    <property type="term" value="C:chloroplast"/>
    <property type="evidence" value="ECO:0007669"/>
    <property type="project" value="TreeGrafter"/>
</dbReference>
<organism evidence="2 3">
    <name type="scientific">Vanilla planifolia</name>
    <name type="common">Vanilla</name>
    <dbReference type="NCBI Taxonomy" id="51239"/>
    <lineage>
        <taxon>Eukaryota</taxon>
        <taxon>Viridiplantae</taxon>
        <taxon>Streptophyta</taxon>
        <taxon>Embryophyta</taxon>
        <taxon>Tracheophyta</taxon>
        <taxon>Spermatophyta</taxon>
        <taxon>Magnoliopsida</taxon>
        <taxon>Liliopsida</taxon>
        <taxon>Asparagales</taxon>
        <taxon>Orchidaceae</taxon>
        <taxon>Vanilloideae</taxon>
        <taxon>Vanilleae</taxon>
        <taxon>Vanilla</taxon>
    </lineage>
</organism>
<dbReference type="OrthoDB" id="408631at2759"/>